<evidence type="ECO:0000256" key="4">
    <source>
        <dbReference type="ARBA" id="ARBA00022898"/>
    </source>
</evidence>
<dbReference type="InterPro" id="IPR015424">
    <property type="entry name" value="PyrdxlP-dep_Trfase"/>
</dbReference>
<sequence length="473" mass="52568">MIISQFGDEFETLQAEIARGPIFPCVTPDEIRSYLASRYDFKKTRTLEEVISDVEQMLRTWQVQVTHPRYFGLFNPSVTLASVIADTLVAMYNPQLANWRTSPVANEIERHTLGWLTAKFGLPATTIATFTSGGTEANLSAVVVALTRAFPDYGEHGLRHLAASPAIYLTEEAHNGYNKIAHMTGLGRRALRTVATDRHLKLDLGDLERRVAEDRQNGFSPFMVVGTAGTTAAGIIDPLDEIGRFCREEGLWFHADAAWGGAAIISPKLKHYLSGIDTADSITCDAHKWFSVPMGCGMFFCRHPDRVLEAFRVDISYMPKKTDQTVTDPLMTSVQWSRRFIGLKLFMALAQHGESGQADLIEHQTRMGNVLREALDASGWRIINSTPLPLVCFTRDGLVPARFLATLREQQVAWMSEASIGGAPVLRACITSFRTTEADIHWVVDEMNRLFLQDSGQSMSNQTVAIPVQSTSR</sequence>
<evidence type="ECO:0000256" key="6">
    <source>
        <dbReference type="PIRSR" id="PIRSR602129-50"/>
    </source>
</evidence>
<comment type="cofactor">
    <cofactor evidence="1 6 7">
        <name>pyridoxal 5'-phosphate</name>
        <dbReference type="ChEBI" id="CHEBI:597326"/>
    </cofactor>
</comment>
<dbReference type="InterPro" id="IPR015421">
    <property type="entry name" value="PyrdxlP-dep_Trfase_major"/>
</dbReference>
<dbReference type="KEGG" id="adin:H7849_11655"/>
<keyword evidence="9" id="KW-1185">Reference proteome</keyword>
<dbReference type="SUPFAM" id="SSF53383">
    <property type="entry name" value="PLP-dependent transferases"/>
    <property type="match status" value="1"/>
</dbReference>
<dbReference type="InterPro" id="IPR002129">
    <property type="entry name" value="PyrdxlP-dep_de-COase"/>
</dbReference>
<evidence type="ECO:0000256" key="5">
    <source>
        <dbReference type="ARBA" id="ARBA00023239"/>
    </source>
</evidence>
<evidence type="ECO:0000256" key="7">
    <source>
        <dbReference type="RuleBase" id="RU000382"/>
    </source>
</evidence>
<dbReference type="Gene3D" id="3.40.640.10">
    <property type="entry name" value="Type I PLP-dependent aspartate aminotransferase-like (Major domain)"/>
    <property type="match status" value="1"/>
</dbReference>
<proteinExistence type="inferred from homology"/>
<dbReference type="PANTHER" id="PTHR11999">
    <property type="entry name" value="GROUP II PYRIDOXAL-5-PHOSPHATE DECARBOXYLASE"/>
    <property type="match status" value="1"/>
</dbReference>
<name>A0A7G8BPL1_9BACT</name>
<dbReference type="GO" id="GO:0016831">
    <property type="term" value="F:carboxy-lyase activity"/>
    <property type="evidence" value="ECO:0007669"/>
    <property type="project" value="UniProtKB-KW"/>
</dbReference>
<evidence type="ECO:0000256" key="2">
    <source>
        <dbReference type="ARBA" id="ARBA00009533"/>
    </source>
</evidence>
<protein>
    <submittedName>
        <fullName evidence="8">Aminotransferase class V-fold PLP-dependent enzyme</fullName>
    </submittedName>
</protein>
<keyword evidence="5 7" id="KW-0456">Lyase</keyword>
<dbReference type="RefSeq" id="WP_186746692.1">
    <property type="nucleotide sequence ID" value="NZ_CP060394.1"/>
</dbReference>
<dbReference type="Proteomes" id="UP000515312">
    <property type="component" value="Chromosome"/>
</dbReference>
<dbReference type="InterPro" id="IPR015422">
    <property type="entry name" value="PyrdxlP-dep_Trfase_small"/>
</dbReference>
<dbReference type="EMBL" id="CP060394">
    <property type="protein sequence ID" value="QNI34481.1"/>
    <property type="molecule type" value="Genomic_DNA"/>
</dbReference>
<evidence type="ECO:0000256" key="1">
    <source>
        <dbReference type="ARBA" id="ARBA00001933"/>
    </source>
</evidence>
<dbReference type="Pfam" id="PF00282">
    <property type="entry name" value="Pyridoxal_deC"/>
    <property type="match status" value="1"/>
</dbReference>
<evidence type="ECO:0000313" key="8">
    <source>
        <dbReference type="EMBL" id="QNI34481.1"/>
    </source>
</evidence>
<feature type="modified residue" description="N6-(pyridoxal phosphate)lysine" evidence="6">
    <location>
        <position position="288"/>
    </location>
</feature>
<organism evidence="8 9">
    <name type="scientific">Alloacidobacterium dinghuense</name>
    <dbReference type="NCBI Taxonomy" id="2763107"/>
    <lineage>
        <taxon>Bacteria</taxon>
        <taxon>Pseudomonadati</taxon>
        <taxon>Acidobacteriota</taxon>
        <taxon>Terriglobia</taxon>
        <taxon>Terriglobales</taxon>
        <taxon>Acidobacteriaceae</taxon>
        <taxon>Alloacidobacterium</taxon>
    </lineage>
</organism>
<dbReference type="PROSITE" id="PS00392">
    <property type="entry name" value="DDC_GAD_HDC_YDC"/>
    <property type="match status" value="1"/>
</dbReference>
<comment type="similarity">
    <text evidence="2 7">Belongs to the group II decarboxylase family.</text>
</comment>
<dbReference type="PANTHER" id="PTHR11999:SF70">
    <property type="entry name" value="MIP05841P"/>
    <property type="match status" value="1"/>
</dbReference>
<keyword evidence="8" id="KW-0032">Aminotransferase</keyword>
<gene>
    <name evidence="8" type="ORF">H7849_11655</name>
</gene>
<dbReference type="InterPro" id="IPR021115">
    <property type="entry name" value="Pyridoxal-P_BS"/>
</dbReference>
<keyword evidence="8" id="KW-0808">Transferase</keyword>
<dbReference type="GO" id="GO:0030170">
    <property type="term" value="F:pyridoxal phosphate binding"/>
    <property type="evidence" value="ECO:0007669"/>
    <property type="project" value="InterPro"/>
</dbReference>
<keyword evidence="4 6" id="KW-0663">Pyridoxal phosphate</keyword>
<dbReference type="Gene3D" id="3.90.1150.10">
    <property type="entry name" value="Aspartate Aminotransferase, domain 1"/>
    <property type="match status" value="1"/>
</dbReference>
<dbReference type="GO" id="GO:0008483">
    <property type="term" value="F:transaminase activity"/>
    <property type="evidence" value="ECO:0007669"/>
    <property type="project" value="UniProtKB-KW"/>
</dbReference>
<accession>A0A7G8BPL1</accession>
<dbReference type="AlphaFoldDB" id="A0A7G8BPL1"/>
<evidence type="ECO:0000256" key="3">
    <source>
        <dbReference type="ARBA" id="ARBA00022793"/>
    </source>
</evidence>
<reference evidence="8 9" key="1">
    <citation type="submission" date="2020-08" db="EMBL/GenBank/DDBJ databases">
        <title>Edaphobacter telluris sp. nov. and Acidobacterium dinghuensis sp. nov., two acidobacteria isolated from forest soil.</title>
        <authorList>
            <person name="Fu J."/>
            <person name="Qiu L."/>
        </authorList>
    </citation>
    <scope>NUCLEOTIDE SEQUENCE [LARGE SCALE GENOMIC DNA]</scope>
    <source>
        <strain evidence="8">4Y35</strain>
    </source>
</reference>
<dbReference type="GO" id="GO:0019752">
    <property type="term" value="P:carboxylic acid metabolic process"/>
    <property type="evidence" value="ECO:0007669"/>
    <property type="project" value="InterPro"/>
</dbReference>
<dbReference type="InterPro" id="IPR010977">
    <property type="entry name" value="Aromatic_deC"/>
</dbReference>
<keyword evidence="3" id="KW-0210">Decarboxylase</keyword>
<evidence type="ECO:0000313" key="9">
    <source>
        <dbReference type="Proteomes" id="UP000515312"/>
    </source>
</evidence>